<evidence type="ECO:0000313" key="1">
    <source>
        <dbReference type="EMBL" id="GAH78554.1"/>
    </source>
</evidence>
<dbReference type="EMBL" id="BARU01036564">
    <property type="protein sequence ID" value="GAH78554.1"/>
    <property type="molecule type" value="Genomic_DNA"/>
</dbReference>
<organism evidence="1">
    <name type="scientific">marine sediment metagenome</name>
    <dbReference type="NCBI Taxonomy" id="412755"/>
    <lineage>
        <taxon>unclassified sequences</taxon>
        <taxon>metagenomes</taxon>
        <taxon>ecological metagenomes</taxon>
    </lineage>
</organism>
<protein>
    <submittedName>
        <fullName evidence="1">Uncharacterized protein</fullName>
    </submittedName>
</protein>
<reference evidence="1" key="1">
    <citation type="journal article" date="2014" name="Front. Microbiol.">
        <title>High frequency of phylogenetically diverse reductive dehalogenase-homologous genes in deep subseafloor sedimentary metagenomes.</title>
        <authorList>
            <person name="Kawai M."/>
            <person name="Futagami T."/>
            <person name="Toyoda A."/>
            <person name="Takaki Y."/>
            <person name="Nishi S."/>
            <person name="Hori S."/>
            <person name="Arai W."/>
            <person name="Tsubouchi T."/>
            <person name="Morono Y."/>
            <person name="Uchiyama I."/>
            <person name="Ito T."/>
            <person name="Fujiyama A."/>
            <person name="Inagaki F."/>
            <person name="Takami H."/>
        </authorList>
    </citation>
    <scope>NUCLEOTIDE SEQUENCE</scope>
    <source>
        <strain evidence="1">Expedition CK06-06</strain>
    </source>
</reference>
<sequence>MRQATKTDEEITRELKAYARKVANELPERLLKGEKISHKSSYRKRGSGTPDYIEQSYDHLDGEWHDWLEVAKRYEHRVPNQDRYDIRHTIMLELNRARQRDGKPIPLLRAYRIASLTVALYWRRLKRQPTILSLDQPTTDYEGNENRLLDTVADDKAIQAIDIDSRLDASQWL</sequence>
<accession>X1JJU9</accession>
<proteinExistence type="predicted"/>
<name>X1JJU9_9ZZZZ</name>
<dbReference type="AlphaFoldDB" id="X1JJU9"/>
<comment type="caution">
    <text evidence="1">The sequence shown here is derived from an EMBL/GenBank/DDBJ whole genome shotgun (WGS) entry which is preliminary data.</text>
</comment>
<gene>
    <name evidence="1" type="ORF">S03H2_57081</name>
</gene>
<feature type="non-terminal residue" evidence="1">
    <location>
        <position position="173"/>
    </location>
</feature>